<proteinExistence type="predicted"/>
<dbReference type="Pfam" id="PF25302">
    <property type="entry name" value="NADase_transloc"/>
    <property type="match status" value="1"/>
</dbReference>
<dbReference type="InterPro" id="IPR057561">
    <property type="entry name" value="NADase_transloc"/>
</dbReference>
<comment type="caution">
    <text evidence="3">The sequence shown here is derived from an EMBL/GenBank/DDBJ whole genome shotgun (WGS) entry which is preliminary data.</text>
</comment>
<evidence type="ECO:0000256" key="1">
    <source>
        <dbReference type="SAM" id="MobiDB-lite"/>
    </source>
</evidence>
<keyword evidence="4" id="KW-1185">Reference proteome</keyword>
<evidence type="ECO:0000313" key="3">
    <source>
        <dbReference type="EMBL" id="MFC5722279.1"/>
    </source>
</evidence>
<accession>A0ABW0Z0F2</accession>
<name>A0ABW0Z0F2_9ACTN</name>
<dbReference type="RefSeq" id="WP_390317664.1">
    <property type="nucleotide sequence ID" value="NZ_JBHSPB010000011.1"/>
</dbReference>
<dbReference type="Gene3D" id="2.60.120.260">
    <property type="entry name" value="Galactose-binding domain-like"/>
    <property type="match status" value="1"/>
</dbReference>
<protein>
    <recommendedName>
        <fullName evidence="2">NAD glycohydrolase translocation F5/8 type C domain-containing protein</fullName>
    </recommendedName>
</protein>
<feature type="region of interest" description="Disordered" evidence="1">
    <location>
        <begin position="1"/>
        <end position="64"/>
    </location>
</feature>
<evidence type="ECO:0000313" key="4">
    <source>
        <dbReference type="Proteomes" id="UP001596083"/>
    </source>
</evidence>
<dbReference type="SUPFAM" id="SSF49785">
    <property type="entry name" value="Galactose-binding domain-like"/>
    <property type="match status" value="1"/>
</dbReference>
<evidence type="ECO:0000259" key="2">
    <source>
        <dbReference type="Pfam" id="PF25302"/>
    </source>
</evidence>
<sequence>MGPGGGPPGPPPQDLSWADPLFAPLPTEPAPHTARPQPGGRLPDFGGAEPYPTFAGAPGTEPAAARTQVISGEVVMWTNPAEEEPGADASTPPGGVPYVLECPECGGPNAESRTYCHPCGALLRPEPEEEEPPLTRWERLRERCFDRPEVWHWDRRWGVALAALPLCLVAGVSAGSAVAAAHDAVPRIKDRFLSQHAVTPDAVAASSSAKGFEPELATDGVDNRAWAPQGSGKDAVGQYWTAKFNSPFRLTSLLIINGAAKAPKQFAETGRPTKIKVTATTGQGTVEKEIELGGQPGPQRFDLGIDDVTQVRVTIEAINPGLKPDMPVAMAEIQFFSRQDS</sequence>
<dbReference type="NCBIfam" id="NF047619">
    <property type="entry name" value="NADase_discoid"/>
    <property type="match status" value="1"/>
</dbReference>
<dbReference type="InterPro" id="IPR008979">
    <property type="entry name" value="Galactose-bd-like_sf"/>
</dbReference>
<dbReference type="Proteomes" id="UP001596083">
    <property type="component" value="Unassembled WGS sequence"/>
</dbReference>
<feature type="domain" description="NAD glycohydrolase translocation F5/8 type C" evidence="2">
    <location>
        <begin position="204"/>
        <end position="335"/>
    </location>
</feature>
<organism evidence="3 4">
    <name type="scientific">Streptomyces gamaensis</name>
    <dbReference type="NCBI Taxonomy" id="1763542"/>
    <lineage>
        <taxon>Bacteria</taxon>
        <taxon>Bacillati</taxon>
        <taxon>Actinomycetota</taxon>
        <taxon>Actinomycetes</taxon>
        <taxon>Kitasatosporales</taxon>
        <taxon>Streptomycetaceae</taxon>
        <taxon>Streptomyces</taxon>
    </lineage>
</organism>
<feature type="compositionally biased region" description="Pro residues" evidence="1">
    <location>
        <begin position="1"/>
        <end position="13"/>
    </location>
</feature>
<reference evidence="4" key="1">
    <citation type="journal article" date="2019" name="Int. J. Syst. Evol. Microbiol.">
        <title>The Global Catalogue of Microorganisms (GCM) 10K type strain sequencing project: providing services to taxonomists for standard genome sequencing and annotation.</title>
        <authorList>
            <consortium name="The Broad Institute Genomics Platform"/>
            <consortium name="The Broad Institute Genome Sequencing Center for Infectious Disease"/>
            <person name="Wu L."/>
            <person name="Ma J."/>
        </authorList>
    </citation>
    <scope>NUCLEOTIDE SEQUENCE [LARGE SCALE GENOMIC DNA]</scope>
    <source>
        <strain evidence="4">CGMCC 4.7304</strain>
    </source>
</reference>
<gene>
    <name evidence="3" type="ORF">ACFP1Z_19115</name>
</gene>
<dbReference type="EMBL" id="JBHSPB010000011">
    <property type="protein sequence ID" value="MFC5722279.1"/>
    <property type="molecule type" value="Genomic_DNA"/>
</dbReference>